<accession>A0ABW3WGB8</accession>
<reference evidence="4" key="1">
    <citation type="journal article" date="2019" name="Int. J. Syst. Evol. Microbiol.">
        <title>The Global Catalogue of Microorganisms (GCM) 10K type strain sequencing project: providing services to taxonomists for standard genome sequencing and annotation.</title>
        <authorList>
            <consortium name="The Broad Institute Genomics Platform"/>
            <consortium name="The Broad Institute Genome Sequencing Center for Infectious Disease"/>
            <person name="Wu L."/>
            <person name="Ma J."/>
        </authorList>
    </citation>
    <scope>NUCLEOTIDE SEQUENCE [LARGE SCALE GENOMIC DNA]</scope>
    <source>
        <strain evidence="4">CCUG 48884</strain>
    </source>
</reference>
<sequence>MTADAPRFNAADAALECRIDLSDCRDKATLLARLASALQFPDWFGHNWDALADCLTDLSWLPAPGYRIILTHAEALRAADPETLATAVEVLDTAAAWWAEEGITFEVVFSDLAPESPPPHPAAPASDR</sequence>
<feature type="domain" description="Barstar (barnase inhibitor)" evidence="2">
    <location>
        <begin position="17"/>
        <end position="109"/>
    </location>
</feature>
<proteinExistence type="inferred from homology"/>
<evidence type="ECO:0000313" key="3">
    <source>
        <dbReference type="EMBL" id="MFD1265011.1"/>
    </source>
</evidence>
<keyword evidence="4" id="KW-1185">Reference proteome</keyword>
<dbReference type="InterPro" id="IPR000468">
    <property type="entry name" value="Barstar"/>
</dbReference>
<dbReference type="SUPFAM" id="SSF52038">
    <property type="entry name" value="Barstar-related"/>
    <property type="match status" value="1"/>
</dbReference>
<evidence type="ECO:0000256" key="1">
    <source>
        <dbReference type="ARBA" id="ARBA00006845"/>
    </source>
</evidence>
<dbReference type="Gene3D" id="3.30.370.10">
    <property type="entry name" value="Barstar-like"/>
    <property type="match status" value="1"/>
</dbReference>
<dbReference type="InterPro" id="IPR035905">
    <property type="entry name" value="Barstar-like_sf"/>
</dbReference>
<gene>
    <name evidence="3" type="ORF">ACFQ4M_15655</name>
</gene>
<dbReference type="EMBL" id="JBHTMC010000027">
    <property type="protein sequence ID" value="MFD1265011.1"/>
    <property type="molecule type" value="Genomic_DNA"/>
</dbReference>
<dbReference type="CDD" id="cd05141">
    <property type="entry name" value="Barstar_evA4336-like"/>
    <property type="match status" value="1"/>
</dbReference>
<protein>
    <submittedName>
        <fullName evidence="3">Barstar family protein</fullName>
    </submittedName>
</protein>
<name>A0ABW3WGB8_9RHOO</name>
<dbReference type="RefSeq" id="WP_277829917.1">
    <property type="nucleotide sequence ID" value="NZ_JARQZE010000001.1"/>
</dbReference>
<comment type="caution">
    <text evidence="3">The sequence shown here is derived from an EMBL/GenBank/DDBJ whole genome shotgun (WGS) entry which is preliminary data.</text>
</comment>
<dbReference type="Pfam" id="PF01337">
    <property type="entry name" value="Barstar"/>
    <property type="match status" value="1"/>
</dbReference>
<dbReference type="Proteomes" id="UP001597158">
    <property type="component" value="Unassembled WGS sequence"/>
</dbReference>
<comment type="similarity">
    <text evidence="1">Belongs to the barstar family.</text>
</comment>
<organism evidence="3 4">
    <name type="scientific">Thauera mechernichensis</name>
    <dbReference type="NCBI Taxonomy" id="82788"/>
    <lineage>
        <taxon>Bacteria</taxon>
        <taxon>Pseudomonadati</taxon>
        <taxon>Pseudomonadota</taxon>
        <taxon>Betaproteobacteria</taxon>
        <taxon>Rhodocyclales</taxon>
        <taxon>Zoogloeaceae</taxon>
        <taxon>Thauera</taxon>
    </lineage>
</organism>
<evidence type="ECO:0000313" key="4">
    <source>
        <dbReference type="Proteomes" id="UP001597158"/>
    </source>
</evidence>
<evidence type="ECO:0000259" key="2">
    <source>
        <dbReference type="Pfam" id="PF01337"/>
    </source>
</evidence>